<dbReference type="FunFam" id="1.10.510.10:FF:000021">
    <property type="entry name" value="Serine/threonine protein kinase"/>
    <property type="match status" value="1"/>
</dbReference>
<dbReference type="FunFam" id="3.30.200.20:FF:000035">
    <property type="entry name" value="Serine/threonine protein kinase Stk1"/>
    <property type="match status" value="1"/>
</dbReference>
<gene>
    <name evidence="13" type="primary">pknB</name>
    <name evidence="13" type="ORF">IAC55_06740</name>
</gene>
<dbReference type="Proteomes" id="UP000823611">
    <property type="component" value="Unassembled WGS sequence"/>
</dbReference>
<evidence type="ECO:0000313" key="14">
    <source>
        <dbReference type="Proteomes" id="UP000823611"/>
    </source>
</evidence>
<keyword evidence="10" id="KW-0472">Membrane</keyword>
<evidence type="ECO:0000256" key="2">
    <source>
        <dbReference type="ARBA" id="ARBA00022527"/>
    </source>
</evidence>
<comment type="catalytic activity">
    <reaction evidence="7">
        <text>L-threonyl-[protein] + ATP = O-phospho-L-threonyl-[protein] + ADP + H(+)</text>
        <dbReference type="Rhea" id="RHEA:46608"/>
        <dbReference type="Rhea" id="RHEA-COMP:11060"/>
        <dbReference type="Rhea" id="RHEA-COMP:11605"/>
        <dbReference type="ChEBI" id="CHEBI:15378"/>
        <dbReference type="ChEBI" id="CHEBI:30013"/>
        <dbReference type="ChEBI" id="CHEBI:30616"/>
        <dbReference type="ChEBI" id="CHEBI:61977"/>
        <dbReference type="ChEBI" id="CHEBI:456216"/>
        <dbReference type="EC" id="2.7.11.1"/>
    </reaction>
</comment>
<name>A0A9D9DXV8_9FIRM</name>
<dbReference type="SUPFAM" id="SSF56112">
    <property type="entry name" value="Protein kinase-like (PK-like)"/>
    <property type="match status" value="1"/>
</dbReference>
<feature type="compositionally biased region" description="Acidic residues" evidence="9">
    <location>
        <begin position="323"/>
        <end position="333"/>
    </location>
</feature>
<dbReference type="GO" id="GO:0004674">
    <property type="term" value="F:protein serine/threonine kinase activity"/>
    <property type="evidence" value="ECO:0007669"/>
    <property type="project" value="UniProtKB-KW"/>
</dbReference>
<dbReference type="AlphaFoldDB" id="A0A9D9DXV8"/>
<feature type="compositionally biased region" description="Low complexity" evidence="9">
    <location>
        <begin position="650"/>
        <end position="670"/>
    </location>
</feature>
<evidence type="ECO:0000256" key="4">
    <source>
        <dbReference type="ARBA" id="ARBA00022741"/>
    </source>
</evidence>
<accession>A0A9D9DXV8</accession>
<dbReference type="Gene3D" id="3.30.200.20">
    <property type="entry name" value="Phosphorylase Kinase, domain 1"/>
    <property type="match status" value="1"/>
</dbReference>
<dbReference type="InterPro" id="IPR008271">
    <property type="entry name" value="Ser/Thr_kinase_AS"/>
</dbReference>
<feature type="domain" description="PASTA" evidence="12">
    <location>
        <begin position="530"/>
        <end position="597"/>
    </location>
</feature>
<keyword evidence="4" id="KW-0547">Nucleotide-binding</keyword>
<evidence type="ECO:0000256" key="9">
    <source>
        <dbReference type="SAM" id="MobiDB-lite"/>
    </source>
</evidence>
<feature type="domain" description="PASTA" evidence="12">
    <location>
        <begin position="393"/>
        <end position="459"/>
    </location>
</feature>
<evidence type="ECO:0000256" key="10">
    <source>
        <dbReference type="SAM" id="Phobius"/>
    </source>
</evidence>
<dbReference type="PANTHER" id="PTHR43671">
    <property type="entry name" value="SERINE/THREONINE-PROTEIN KINASE NEK"/>
    <property type="match status" value="1"/>
</dbReference>
<dbReference type="GO" id="GO:0005524">
    <property type="term" value="F:ATP binding"/>
    <property type="evidence" value="ECO:0007669"/>
    <property type="project" value="UniProtKB-KW"/>
</dbReference>
<feature type="domain" description="PASTA" evidence="12">
    <location>
        <begin position="460"/>
        <end position="527"/>
    </location>
</feature>
<keyword evidence="3" id="KW-0808">Transferase</keyword>
<dbReference type="Pfam" id="PF00069">
    <property type="entry name" value="Pkinase"/>
    <property type="match status" value="1"/>
</dbReference>
<feature type="compositionally biased region" description="Acidic residues" evidence="9">
    <location>
        <begin position="345"/>
        <end position="354"/>
    </location>
</feature>
<feature type="compositionally biased region" description="Basic and acidic residues" evidence="9">
    <location>
        <begin position="308"/>
        <end position="322"/>
    </location>
</feature>
<dbReference type="Pfam" id="PF03793">
    <property type="entry name" value="PASTA"/>
    <property type="match status" value="3"/>
</dbReference>
<dbReference type="EMBL" id="JADIMX010000126">
    <property type="protein sequence ID" value="MBO8435000.1"/>
    <property type="molecule type" value="Genomic_DNA"/>
</dbReference>
<reference evidence="13" key="1">
    <citation type="submission" date="2020-10" db="EMBL/GenBank/DDBJ databases">
        <authorList>
            <person name="Gilroy R."/>
        </authorList>
    </citation>
    <scope>NUCLEOTIDE SEQUENCE</scope>
    <source>
        <strain evidence="13">F6-4510</strain>
    </source>
</reference>
<evidence type="ECO:0000313" key="13">
    <source>
        <dbReference type="EMBL" id="MBO8435000.1"/>
    </source>
</evidence>
<keyword evidence="6" id="KW-0067">ATP-binding</keyword>
<feature type="transmembrane region" description="Helical" evidence="10">
    <location>
        <begin position="363"/>
        <end position="383"/>
    </location>
</feature>
<dbReference type="InterPro" id="IPR011009">
    <property type="entry name" value="Kinase-like_dom_sf"/>
</dbReference>
<evidence type="ECO:0000256" key="1">
    <source>
        <dbReference type="ARBA" id="ARBA00012513"/>
    </source>
</evidence>
<dbReference type="PROSITE" id="PS51178">
    <property type="entry name" value="PASTA"/>
    <property type="match status" value="3"/>
</dbReference>
<feature type="domain" description="Protein kinase" evidence="11">
    <location>
        <begin position="13"/>
        <end position="270"/>
    </location>
</feature>
<keyword evidence="10" id="KW-0812">Transmembrane</keyword>
<dbReference type="PANTHER" id="PTHR43671:SF13">
    <property type="entry name" value="SERINE_THREONINE-PROTEIN KINASE NEK2"/>
    <property type="match status" value="1"/>
</dbReference>
<dbReference type="Gene3D" id="1.10.510.10">
    <property type="entry name" value="Transferase(Phosphotransferase) domain 1"/>
    <property type="match status" value="1"/>
</dbReference>
<organism evidence="13 14">
    <name type="scientific">Candidatus Fimicola merdigallinarum</name>
    <dbReference type="NCBI Taxonomy" id="2840819"/>
    <lineage>
        <taxon>Bacteria</taxon>
        <taxon>Bacillati</taxon>
        <taxon>Bacillota</taxon>
        <taxon>Clostridia</taxon>
        <taxon>Lachnospirales</taxon>
        <taxon>Lachnospiraceae</taxon>
        <taxon>Lachnospiraceae incertae sedis</taxon>
        <taxon>Candidatus Fimicola</taxon>
    </lineage>
</organism>
<protein>
    <recommendedName>
        <fullName evidence="1">non-specific serine/threonine protein kinase</fullName>
        <ecNumber evidence="1">2.7.11.1</ecNumber>
    </recommendedName>
</protein>
<dbReference type="SUPFAM" id="SSF54184">
    <property type="entry name" value="Penicillin-binding protein 2x (pbp-2x), c-terminal domain"/>
    <property type="match status" value="2"/>
</dbReference>
<evidence type="ECO:0000256" key="5">
    <source>
        <dbReference type="ARBA" id="ARBA00022777"/>
    </source>
</evidence>
<dbReference type="EC" id="2.7.11.1" evidence="1"/>
<feature type="compositionally biased region" description="Basic and acidic residues" evidence="9">
    <location>
        <begin position="671"/>
        <end position="680"/>
    </location>
</feature>
<keyword evidence="10" id="KW-1133">Transmembrane helix</keyword>
<dbReference type="SMART" id="SM00220">
    <property type="entry name" value="S_TKc"/>
    <property type="match status" value="1"/>
</dbReference>
<sequence length="764" mass="84179">MILASGTVLSGRYEILQKLGSGGMAVAYCGRDKVLDRFVTIKILREEFSSDDEFKEKFKVEARSAASLSDPNIVSVYDVGEYEGISYIVMEYIHGDTLKKAIKEKAPFDTKTIVNISLQIASALSNAHKNKVVHRDIKPQNILISSDGIVKVTDFGIARATTGSTVETKANAVGSVYYFSPEQARGGYVDEKSDIYSLGITMYEMATGKVPFDGENAVTIALKHLNDELPDMRQFNPKLSDNLEKIIKKATMKKASDRYANIDLMVQDLFKVMSDSDTDSTYSKIEEEPKESDVIIPTPTPSRRSRMERRQENLDSKLKISNDNDDFESEYVEESVPKNNRKTYDDEDDDYEDDYDKGQERKVIVLAVITALIIICGITFAGFKFLGGGSKVSAELVPVPAFVGEDFEDAQSMAEELGIKLVQVGEEYSNYEAGVIFAQSVEEGESIKQGSELSVKVSLGLEEHKMIDVTGLDEKDATEAINDEIGIDPDVEYEFSDDVEIGKVIKQTPSKGTTVTSKSDITIFVSKGEEFKKVSVPNLVGKTEDEAKKLLESKGLILGTVTETESDTVEKGKVITQTISSGEEIAKNSVVNIIVSKGSSKTDEDKKEEKPETDKKEEKPTTNSNINKNEDKKEENSNNNEKPQTPSKPETNNDNSSNNSNNNNETNTNETPKDEEKPTETQKTSTKNFPIYIKNDGQYGDTVHVKVVKTGEDGSVSVVKDANQPTSSFPQQISVSGQGKATVECYIDGSLIWSESVNFSEGGN</sequence>
<dbReference type="PROSITE" id="PS00108">
    <property type="entry name" value="PROTEIN_KINASE_ST"/>
    <property type="match status" value="1"/>
</dbReference>
<evidence type="ECO:0000256" key="3">
    <source>
        <dbReference type="ARBA" id="ARBA00022679"/>
    </source>
</evidence>
<feature type="compositionally biased region" description="Basic and acidic residues" evidence="9">
    <location>
        <begin position="600"/>
        <end position="620"/>
    </location>
</feature>
<dbReference type="SMART" id="SM00740">
    <property type="entry name" value="PASTA"/>
    <property type="match status" value="3"/>
</dbReference>
<keyword evidence="5 13" id="KW-0418">Kinase</keyword>
<evidence type="ECO:0000256" key="6">
    <source>
        <dbReference type="ARBA" id="ARBA00022840"/>
    </source>
</evidence>
<dbReference type="Gene3D" id="3.30.10.20">
    <property type="match status" value="3"/>
</dbReference>
<comment type="caution">
    <text evidence="13">The sequence shown here is derived from an EMBL/GenBank/DDBJ whole genome shotgun (WGS) entry which is preliminary data.</text>
</comment>
<dbReference type="CDD" id="cd14014">
    <property type="entry name" value="STKc_PknB_like"/>
    <property type="match status" value="1"/>
</dbReference>
<dbReference type="InterPro" id="IPR050660">
    <property type="entry name" value="NEK_Ser/Thr_kinase"/>
</dbReference>
<evidence type="ECO:0000256" key="7">
    <source>
        <dbReference type="ARBA" id="ARBA00047899"/>
    </source>
</evidence>
<evidence type="ECO:0000259" key="12">
    <source>
        <dbReference type="PROSITE" id="PS51178"/>
    </source>
</evidence>
<feature type="region of interest" description="Disordered" evidence="9">
    <location>
        <begin position="281"/>
        <end position="354"/>
    </location>
</feature>
<proteinExistence type="predicted"/>
<keyword evidence="2" id="KW-0723">Serine/threonine-protein kinase</keyword>
<reference evidence="13" key="2">
    <citation type="journal article" date="2021" name="PeerJ">
        <title>Extensive microbial diversity within the chicken gut microbiome revealed by metagenomics and culture.</title>
        <authorList>
            <person name="Gilroy R."/>
            <person name="Ravi A."/>
            <person name="Getino M."/>
            <person name="Pursley I."/>
            <person name="Horton D.L."/>
            <person name="Alikhan N.F."/>
            <person name="Baker D."/>
            <person name="Gharbi K."/>
            <person name="Hall N."/>
            <person name="Watson M."/>
            <person name="Adriaenssens E.M."/>
            <person name="Foster-Nyarko E."/>
            <person name="Jarju S."/>
            <person name="Secka A."/>
            <person name="Antonio M."/>
            <person name="Oren A."/>
            <person name="Chaudhuri R.R."/>
            <person name="La Ragione R."/>
            <person name="Hildebrand F."/>
            <person name="Pallen M.J."/>
        </authorList>
    </citation>
    <scope>NUCLEOTIDE SEQUENCE</scope>
    <source>
        <strain evidence="13">F6-4510</strain>
    </source>
</reference>
<evidence type="ECO:0000259" key="11">
    <source>
        <dbReference type="PROSITE" id="PS50011"/>
    </source>
</evidence>
<dbReference type="CDD" id="cd06577">
    <property type="entry name" value="PASTA_pknB"/>
    <property type="match status" value="3"/>
</dbReference>
<comment type="catalytic activity">
    <reaction evidence="8">
        <text>L-seryl-[protein] + ATP = O-phospho-L-seryl-[protein] + ADP + H(+)</text>
        <dbReference type="Rhea" id="RHEA:17989"/>
        <dbReference type="Rhea" id="RHEA-COMP:9863"/>
        <dbReference type="Rhea" id="RHEA-COMP:11604"/>
        <dbReference type="ChEBI" id="CHEBI:15378"/>
        <dbReference type="ChEBI" id="CHEBI:29999"/>
        <dbReference type="ChEBI" id="CHEBI:30616"/>
        <dbReference type="ChEBI" id="CHEBI:83421"/>
        <dbReference type="ChEBI" id="CHEBI:456216"/>
        <dbReference type="EC" id="2.7.11.1"/>
    </reaction>
</comment>
<dbReference type="InterPro" id="IPR005543">
    <property type="entry name" value="PASTA_dom"/>
</dbReference>
<dbReference type="NCBIfam" id="NF033483">
    <property type="entry name" value="PknB_PASTA_kin"/>
    <property type="match status" value="1"/>
</dbReference>
<evidence type="ECO:0000256" key="8">
    <source>
        <dbReference type="ARBA" id="ARBA00048679"/>
    </source>
</evidence>
<dbReference type="PROSITE" id="PS50011">
    <property type="entry name" value="PROTEIN_KINASE_DOM"/>
    <property type="match status" value="1"/>
</dbReference>
<feature type="compositionally biased region" description="Basic and acidic residues" evidence="9">
    <location>
        <begin position="284"/>
        <end position="293"/>
    </location>
</feature>
<dbReference type="InterPro" id="IPR000719">
    <property type="entry name" value="Prot_kinase_dom"/>
</dbReference>
<feature type="region of interest" description="Disordered" evidence="9">
    <location>
        <begin position="599"/>
        <end position="691"/>
    </location>
</feature>